<dbReference type="Pfam" id="PF10708">
    <property type="entry name" value="DUF2510"/>
    <property type="match status" value="1"/>
</dbReference>
<protein>
    <submittedName>
        <fullName evidence="2">DUF2510 domain-containing protein</fullName>
    </submittedName>
</protein>
<accession>A0ABX8VPC6</accession>
<feature type="domain" description="DUF2510" evidence="1">
    <location>
        <begin position="65"/>
        <end position="91"/>
    </location>
</feature>
<reference evidence="2 3" key="1">
    <citation type="submission" date="2021-07" db="EMBL/GenBank/DDBJ databases">
        <title>Whole genome sequencing of non-tuberculosis mycobacteria type-strains.</title>
        <authorList>
            <person name="Igarashi Y."/>
            <person name="Osugi A."/>
            <person name="Mitarai S."/>
        </authorList>
    </citation>
    <scope>NUCLEOTIDE SEQUENCE [LARGE SCALE GENOMIC DNA]</scope>
    <source>
        <strain evidence="2 3">JCM 16370</strain>
    </source>
</reference>
<dbReference type="InterPro" id="IPR018929">
    <property type="entry name" value="DUF2510"/>
</dbReference>
<evidence type="ECO:0000259" key="1">
    <source>
        <dbReference type="Pfam" id="PF10708"/>
    </source>
</evidence>
<dbReference type="EMBL" id="CP080333">
    <property type="protein sequence ID" value="QYL19674.1"/>
    <property type="molecule type" value="Genomic_DNA"/>
</dbReference>
<evidence type="ECO:0000313" key="2">
    <source>
        <dbReference type="EMBL" id="QYL19674.1"/>
    </source>
</evidence>
<dbReference type="Proteomes" id="UP000825367">
    <property type="component" value="Chromosome"/>
</dbReference>
<evidence type="ECO:0000313" key="3">
    <source>
        <dbReference type="Proteomes" id="UP000825367"/>
    </source>
</evidence>
<proteinExistence type="predicted"/>
<organism evidence="2 3">
    <name type="scientific">Mycolicibacterium pallens</name>
    <dbReference type="NCBI Taxonomy" id="370524"/>
    <lineage>
        <taxon>Bacteria</taxon>
        <taxon>Bacillati</taxon>
        <taxon>Actinomycetota</taxon>
        <taxon>Actinomycetes</taxon>
        <taxon>Mycobacteriales</taxon>
        <taxon>Mycobacteriaceae</taxon>
        <taxon>Mycolicibacterium</taxon>
    </lineage>
</organism>
<gene>
    <name evidence="2" type="ORF">K0O64_01630</name>
</gene>
<sequence>MTTDVSLHSWGEKVSVHLSPGPTDVQVTIISSLQFGLVDWGRNGKNINTLFDHIARAATHPAGAWHPDPAGRHESRWWDGGRWTEHVSDAGRIGVDPL</sequence>
<name>A0ABX8VPC6_9MYCO</name>
<keyword evidence="3" id="KW-1185">Reference proteome</keyword>